<keyword evidence="2" id="KW-1185">Reference proteome</keyword>
<dbReference type="InterPro" id="IPR036291">
    <property type="entry name" value="NAD(P)-bd_dom_sf"/>
</dbReference>
<dbReference type="Gene3D" id="3.30.1780.10">
    <property type="entry name" value="ornithine cyclodeaminase, domain 1"/>
    <property type="match status" value="1"/>
</dbReference>
<dbReference type="GO" id="GO:0005737">
    <property type="term" value="C:cytoplasm"/>
    <property type="evidence" value="ECO:0007669"/>
    <property type="project" value="TreeGrafter"/>
</dbReference>
<evidence type="ECO:0000313" key="2">
    <source>
        <dbReference type="Proteomes" id="UP000317663"/>
    </source>
</evidence>
<dbReference type="PANTHER" id="PTHR13812:SF19">
    <property type="entry name" value="KETIMINE REDUCTASE MU-CRYSTALLIN"/>
    <property type="match status" value="1"/>
</dbReference>
<dbReference type="EMBL" id="RCZD01000019">
    <property type="protein sequence ID" value="TPG55399.1"/>
    <property type="molecule type" value="Genomic_DNA"/>
</dbReference>
<organism evidence="1 2">
    <name type="scientific">Ewingella americana</name>
    <dbReference type="NCBI Taxonomy" id="41202"/>
    <lineage>
        <taxon>Bacteria</taxon>
        <taxon>Pseudomonadati</taxon>
        <taxon>Pseudomonadota</taxon>
        <taxon>Gammaproteobacteria</taxon>
        <taxon>Enterobacterales</taxon>
        <taxon>Yersiniaceae</taxon>
        <taxon>Ewingella</taxon>
    </lineage>
</organism>
<protein>
    <submittedName>
        <fullName evidence="1">Ornithine cyclodeaminase</fullName>
    </submittedName>
</protein>
<dbReference type="SUPFAM" id="SSF51735">
    <property type="entry name" value="NAD(P)-binding Rossmann-fold domains"/>
    <property type="match status" value="1"/>
</dbReference>
<dbReference type="OrthoDB" id="9809203at2"/>
<dbReference type="InterPro" id="IPR003462">
    <property type="entry name" value="ODC_Mu_crystall"/>
</dbReference>
<comment type="caution">
    <text evidence="1">The sequence shown here is derived from an EMBL/GenBank/DDBJ whole genome shotgun (WGS) entry which is preliminary data.</text>
</comment>
<name>A0A502G0V4_9GAMM</name>
<dbReference type="AlphaFoldDB" id="A0A502G0V4"/>
<evidence type="ECO:0000313" key="1">
    <source>
        <dbReference type="EMBL" id="TPG55399.1"/>
    </source>
</evidence>
<dbReference type="Proteomes" id="UP000317663">
    <property type="component" value="Unassembled WGS sequence"/>
</dbReference>
<dbReference type="RefSeq" id="WP_140475604.1">
    <property type="nucleotide sequence ID" value="NZ_RCZD01000019.1"/>
</dbReference>
<accession>A0A502G0V4</accession>
<gene>
    <name evidence="1" type="ORF">EAH77_23540</name>
</gene>
<dbReference type="Gene3D" id="3.40.50.720">
    <property type="entry name" value="NAD(P)-binding Rossmann-like Domain"/>
    <property type="match status" value="1"/>
</dbReference>
<reference evidence="1 2" key="1">
    <citation type="journal article" date="2019" name="Environ. Microbiol.">
        <title>Species interactions and distinct microbial communities in high Arctic permafrost affected cryosols are associated with the CH4 and CO2 gas fluxes.</title>
        <authorList>
            <person name="Altshuler I."/>
            <person name="Hamel J."/>
            <person name="Turney S."/>
            <person name="Magnuson E."/>
            <person name="Levesque R."/>
            <person name="Greer C."/>
            <person name="Whyte L.G."/>
        </authorList>
    </citation>
    <scope>NUCLEOTIDE SEQUENCE [LARGE SCALE GENOMIC DNA]</scope>
    <source>
        <strain evidence="1 2">E4</strain>
    </source>
</reference>
<proteinExistence type="predicted"/>
<dbReference type="Pfam" id="PF02423">
    <property type="entry name" value="OCD_Mu_crystall"/>
    <property type="match status" value="1"/>
</dbReference>
<dbReference type="InterPro" id="IPR023401">
    <property type="entry name" value="ODC_N"/>
</dbReference>
<sequence>MTPGFRYLSQQDVISLGGTRAQAAVDDVCDVVTLMRQQQAQMPAETHVDLGSSRGKAYALPACVGGRFNAAGVKWTAHRPDAQDGLPQAMALTLINRADDGLPLGLVESRALTATRTAAVSAIALRLAAPRPVQRILLLGAGVQAVAHLDMLRELFPALQQVSWWDRSAAALPVSAKNLPWPLVRVTDLEEAITQQADAVITCTSAAAPLLGTEAILPGRLVIQVGYHEVTFEAISRATRVVVDLWGDFCETSAKSLFQMYRAGLFPPQRVDADLSNLLIDGWRPAADDSVYFSSFGLNVFDIALASRVLQQAAECGTGTLLPLFTESLSLGH</sequence>
<dbReference type="PANTHER" id="PTHR13812">
    <property type="entry name" value="KETIMINE REDUCTASE MU-CRYSTALLIN"/>
    <property type="match status" value="1"/>
</dbReference>
<dbReference type="PIRSF" id="PIRSF001439">
    <property type="entry name" value="CryM"/>
    <property type="match status" value="1"/>
</dbReference>